<dbReference type="RefSeq" id="WP_097149037.1">
    <property type="nucleotide sequence ID" value="NZ_OBQC01000004.1"/>
</dbReference>
<dbReference type="PANTHER" id="PTHR34796:SF1">
    <property type="entry name" value="EXPRESSED PROTEIN"/>
    <property type="match status" value="1"/>
</dbReference>
<sequence length="168" mass="20288">MHPLFHPLFVDYCSHFNGTQDYFECHEVLEEYWKKHSPNDKKHPLVGYIQLATGLYHWRRQNKKGALRILTKAYSIFQENKNSEFFEYVNFNHLCDYCIKSIEKIKQNCPFEAFQLQIVNKELNSLVEKRIVELPKDSYHFLLNKHMLRDRSDILIARELKRNSKRLP</sequence>
<evidence type="ECO:0000313" key="1">
    <source>
        <dbReference type="EMBL" id="SOC38136.1"/>
    </source>
</evidence>
<dbReference type="SUPFAM" id="SSF140663">
    <property type="entry name" value="TTHA0068-like"/>
    <property type="match status" value="1"/>
</dbReference>
<dbReference type="Gene3D" id="1.10.3450.10">
    <property type="entry name" value="TTHA0068-like"/>
    <property type="match status" value="1"/>
</dbReference>
<dbReference type="EMBL" id="OBQC01000004">
    <property type="protein sequence ID" value="SOC38136.1"/>
    <property type="molecule type" value="Genomic_DNA"/>
</dbReference>
<dbReference type="OrthoDB" id="165483at2"/>
<evidence type="ECO:0008006" key="3">
    <source>
        <dbReference type="Google" id="ProtNLM"/>
    </source>
</evidence>
<dbReference type="InterPro" id="IPR005500">
    <property type="entry name" value="DUF309"/>
</dbReference>
<dbReference type="AlphaFoldDB" id="A0A285UC37"/>
<dbReference type="Pfam" id="PF03745">
    <property type="entry name" value="DUF309"/>
    <property type="match status" value="1"/>
</dbReference>
<reference evidence="2" key="1">
    <citation type="submission" date="2017-08" db="EMBL/GenBank/DDBJ databases">
        <authorList>
            <person name="Varghese N."/>
            <person name="Submissions S."/>
        </authorList>
    </citation>
    <scope>NUCLEOTIDE SEQUENCE [LARGE SCALE GENOMIC DNA]</scope>
    <source>
        <strain evidence="2">JC23</strain>
    </source>
</reference>
<organism evidence="1 2">
    <name type="scientific">Ureibacillus acetophenoni</name>
    <dbReference type="NCBI Taxonomy" id="614649"/>
    <lineage>
        <taxon>Bacteria</taxon>
        <taxon>Bacillati</taxon>
        <taxon>Bacillota</taxon>
        <taxon>Bacilli</taxon>
        <taxon>Bacillales</taxon>
        <taxon>Caryophanaceae</taxon>
        <taxon>Ureibacillus</taxon>
    </lineage>
</organism>
<proteinExistence type="predicted"/>
<dbReference type="InterPro" id="IPR023203">
    <property type="entry name" value="TTHA0068_sf"/>
</dbReference>
<keyword evidence="2" id="KW-1185">Reference proteome</keyword>
<accession>A0A285UC37</accession>
<dbReference type="Proteomes" id="UP000219252">
    <property type="component" value="Unassembled WGS sequence"/>
</dbReference>
<protein>
    <recommendedName>
        <fullName evidence="3">DUF309 domain-containing protein</fullName>
    </recommendedName>
</protein>
<evidence type="ECO:0000313" key="2">
    <source>
        <dbReference type="Proteomes" id="UP000219252"/>
    </source>
</evidence>
<name>A0A285UC37_9BACL</name>
<dbReference type="PANTHER" id="PTHR34796">
    <property type="entry name" value="EXPRESSED PROTEIN"/>
    <property type="match status" value="1"/>
</dbReference>
<gene>
    <name evidence="1" type="ORF">SAMN05877842_10431</name>
</gene>